<evidence type="ECO:0000313" key="3">
    <source>
        <dbReference type="EMBL" id="SFV40310.1"/>
    </source>
</evidence>
<dbReference type="EMBL" id="JQBK01000194">
    <property type="protein sequence ID" value="KRN76214.1"/>
    <property type="molecule type" value="Genomic_DNA"/>
</dbReference>
<proteinExistence type="predicted"/>
<reference evidence="1" key="4">
    <citation type="journal article" date="2021" name="PeerJ">
        <title>Extensive microbial diversity within the chicken gut microbiome revealed by metagenomics and culture.</title>
        <authorList>
            <person name="Gilroy R."/>
            <person name="Ravi A."/>
            <person name="Getino M."/>
            <person name="Pursley I."/>
            <person name="Horton D.L."/>
            <person name="Alikhan N.F."/>
            <person name="Baker D."/>
            <person name="Gharbi K."/>
            <person name="Hall N."/>
            <person name="Watson M."/>
            <person name="Adriaenssens E.M."/>
            <person name="Foster-Nyarko E."/>
            <person name="Jarju S."/>
            <person name="Secka A."/>
            <person name="Antonio M."/>
            <person name="Oren A."/>
            <person name="Chaudhuri R.R."/>
            <person name="La Ragione R."/>
            <person name="Hildebrand F."/>
            <person name="Pallen M.J."/>
        </authorList>
    </citation>
    <scope>NUCLEOTIDE SEQUENCE</scope>
    <source>
        <strain evidence="1">CHK174-6876</strain>
    </source>
</reference>
<evidence type="ECO:0000313" key="5">
    <source>
        <dbReference type="Proteomes" id="UP000190935"/>
    </source>
</evidence>
<dbReference type="EMBL" id="DYXG01000063">
    <property type="protein sequence ID" value="HJE97233.1"/>
    <property type="molecule type" value="Genomic_DNA"/>
</dbReference>
<dbReference type="Proteomes" id="UP000707535">
    <property type="component" value="Unassembled WGS sequence"/>
</dbReference>
<dbReference type="STRING" id="89059.LAC1533_0890"/>
<accession>A0A0R2JJZ8</accession>
<reference evidence="5" key="2">
    <citation type="submission" date="2016-11" db="EMBL/GenBank/DDBJ databases">
        <authorList>
            <person name="Papadimitriou K."/>
        </authorList>
    </citation>
    <scope>NUCLEOTIDE SEQUENCE [LARGE SCALE GENOMIC DNA]</scope>
    <source>
        <strain evidence="5">ACA-DC 1533</strain>
    </source>
</reference>
<dbReference type="KEGG" id="laca:LAC1533_0890"/>
<evidence type="ECO:0000313" key="2">
    <source>
        <dbReference type="EMBL" id="KRN76214.1"/>
    </source>
</evidence>
<evidence type="ECO:0000313" key="4">
    <source>
        <dbReference type="Proteomes" id="UP000051491"/>
    </source>
</evidence>
<dbReference type="Proteomes" id="UP000051491">
    <property type="component" value="Unassembled WGS sequence"/>
</dbReference>
<dbReference type="Proteomes" id="UP000190935">
    <property type="component" value="Chromosome I"/>
</dbReference>
<dbReference type="PATRIC" id="fig|89059.3.peg.823"/>
<reference evidence="2 4" key="1">
    <citation type="journal article" date="2015" name="Genome Announc.">
        <title>Expanding the biotechnology potential of lactobacilli through comparative genomics of 213 strains and associated genera.</title>
        <authorList>
            <person name="Sun Z."/>
            <person name="Harris H.M."/>
            <person name="McCann A."/>
            <person name="Guo C."/>
            <person name="Argimon S."/>
            <person name="Zhang W."/>
            <person name="Yang X."/>
            <person name="Jeffery I.B."/>
            <person name="Cooney J.C."/>
            <person name="Kagawa T.F."/>
            <person name="Liu W."/>
            <person name="Song Y."/>
            <person name="Salvetti E."/>
            <person name="Wrobel A."/>
            <person name="Rasinkangas P."/>
            <person name="Parkhill J."/>
            <person name="Rea M.C."/>
            <person name="O'Sullivan O."/>
            <person name="Ritari J."/>
            <person name="Douillard F.P."/>
            <person name="Paul Ross R."/>
            <person name="Yang R."/>
            <person name="Briner A.E."/>
            <person name="Felis G.E."/>
            <person name="de Vos W.M."/>
            <person name="Barrangou R."/>
            <person name="Klaenhammer T.R."/>
            <person name="Caufield P.W."/>
            <person name="Cui Y."/>
            <person name="Zhang H."/>
            <person name="O'Toole P.W."/>
        </authorList>
    </citation>
    <scope>NUCLEOTIDE SEQUENCE [LARGE SCALE GENOMIC DNA]</scope>
    <source>
        <strain evidence="2 4">DSM 15353</strain>
    </source>
</reference>
<dbReference type="GeneID" id="95348968"/>
<evidence type="ECO:0000313" key="1">
    <source>
        <dbReference type="EMBL" id="HJE97233.1"/>
    </source>
</evidence>
<reference evidence="3" key="3">
    <citation type="submission" date="2016-11" db="EMBL/GenBank/DDBJ databases">
        <authorList>
            <person name="Jaros S."/>
            <person name="Januszkiewicz K."/>
            <person name="Wedrychowicz H."/>
        </authorList>
    </citation>
    <scope>NUCLEOTIDE SEQUENCE [LARGE SCALE GENOMIC DNA]</scope>
    <source>
        <strain evidence="3">ACA-DC 1533</strain>
    </source>
</reference>
<dbReference type="OrthoDB" id="2918624at2"/>
<dbReference type="EMBL" id="LT630287">
    <property type="protein sequence ID" value="SFV40310.1"/>
    <property type="molecule type" value="Genomic_DNA"/>
</dbReference>
<protein>
    <submittedName>
        <fullName evidence="2">Uncharacterized protein</fullName>
    </submittedName>
</protein>
<organism evidence="2 4">
    <name type="scientific">Ligilactobacillus acidipiscis</name>
    <dbReference type="NCBI Taxonomy" id="89059"/>
    <lineage>
        <taxon>Bacteria</taxon>
        <taxon>Bacillati</taxon>
        <taxon>Bacillota</taxon>
        <taxon>Bacilli</taxon>
        <taxon>Lactobacillales</taxon>
        <taxon>Lactobacillaceae</taxon>
        <taxon>Ligilactobacillus</taxon>
    </lineage>
</organism>
<reference evidence="1" key="5">
    <citation type="submission" date="2021-09" db="EMBL/GenBank/DDBJ databases">
        <authorList>
            <person name="Gilroy R."/>
        </authorList>
    </citation>
    <scope>NUCLEOTIDE SEQUENCE</scope>
    <source>
        <strain evidence="1">CHK174-6876</strain>
    </source>
</reference>
<gene>
    <name evidence="2" type="ORF">IV43_GL000790</name>
    <name evidence="1" type="ORF">K8V00_06395</name>
    <name evidence="3" type="ORF">LAC1533_0890</name>
</gene>
<sequence>MTEESQWLLDRCDELVTNSEKYEERAFFQQLKILITEQDRRLTQAKGELDGRIWNPGKW</sequence>
<name>A0A0R2JJZ8_9LACO</name>
<dbReference type="AlphaFoldDB" id="A0A0R2JJZ8"/>
<dbReference type="RefSeq" id="WP_010498094.1">
    <property type="nucleotide sequence ID" value="NZ_CP113926.1"/>
</dbReference>